<comment type="caution">
    <text evidence="1">The sequence shown here is derived from an EMBL/GenBank/DDBJ whole genome shotgun (WGS) entry which is preliminary data.</text>
</comment>
<dbReference type="Proteomes" id="UP000756921">
    <property type="component" value="Unassembled WGS sequence"/>
</dbReference>
<proteinExistence type="predicted"/>
<accession>A0A9P6GNT6</accession>
<dbReference type="AlphaFoldDB" id="A0A9P6GNT6"/>
<reference evidence="1" key="1">
    <citation type="journal article" date="2020" name="Mol. Plant Microbe Interact.">
        <title>Genome Sequence of the Biocontrol Agent Coniothyrium minitans strain Conio (IMI 134523).</title>
        <authorList>
            <person name="Patel D."/>
            <person name="Shittu T.A."/>
            <person name="Baroncelli R."/>
            <person name="Muthumeenakshi S."/>
            <person name="Osborne T.H."/>
            <person name="Janganan T.K."/>
            <person name="Sreenivasaprasad S."/>
        </authorList>
    </citation>
    <scope>NUCLEOTIDE SEQUENCE</scope>
    <source>
        <strain evidence="1">Conio</strain>
    </source>
</reference>
<dbReference type="EMBL" id="WJXW01000003">
    <property type="protein sequence ID" value="KAF9738676.1"/>
    <property type="molecule type" value="Genomic_DNA"/>
</dbReference>
<evidence type="ECO:0000313" key="2">
    <source>
        <dbReference type="Proteomes" id="UP000756921"/>
    </source>
</evidence>
<sequence length="95" mass="10404">MQARPRAATAALRRAKRRYAALGPRGCSFGHPLRPPRCRVTPAPQLFAACPVGQCDVQPSQPSAVKRPALFREVRRIADVLPKRGSPRFPAPARP</sequence>
<name>A0A9P6GNT6_9PLEO</name>
<organism evidence="1 2">
    <name type="scientific">Paraphaeosphaeria minitans</name>
    <dbReference type="NCBI Taxonomy" id="565426"/>
    <lineage>
        <taxon>Eukaryota</taxon>
        <taxon>Fungi</taxon>
        <taxon>Dikarya</taxon>
        <taxon>Ascomycota</taxon>
        <taxon>Pezizomycotina</taxon>
        <taxon>Dothideomycetes</taxon>
        <taxon>Pleosporomycetidae</taxon>
        <taxon>Pleosporales</taxon>
        <taxon>Massarineae</taxon>
        <taxon>Didymosphaeriaceae</taxon>
        <taxon>Paraphaeosphaeria</taxon>
    </lineage>
</organism>
<gene>
    <name evidence="1" type="ORF">PMIN01_03959</name>
</gene>
<keyword evidence="2" id="KW-1185">Reference proteome</keyword>
<evidence type="ECO:0000313" key="1">
    <source>
        <dbReference type="EMBL" id="KAF9738676.1"/>
    </source>
</evidence>
<protein>
    <submittedName>
        <fullName evidence="1">Uncharacterized protein</fullName>
    </submittedName>
</protein>